<dbReference type="SUPFAM" id="SSF54495">
    <property type="entry name" value="UBC-like"/>
    <property type="match status" value="1"/>
</dbReference>
<keyword evidence="2" id="KW-1185">Reference proteome</keyword>
<evidence type="ECO:0000313" key="4">
    <source>
        <dbReference type="RefSeq" id="XP_036361724.1"/>
    </source>
</evidence>
<dbReference type="InterPro" id="IPR016135">
    <property type="entry name" value="UBQ-conjugating_enzyme/RWD"/>
</dbReference>
<proteinExistence type="predicted"/>
<evidence type="ECO:0000313" key="3">
    <source>
        <dbReference type="RefSeq" id="XP_029640406.2"/>
    </source>
</evidence>
<sequence>MLSSELLEKEFNAIQKFSTWGIEVNLISPDNVFDWVAKLKGLNCSIWEGGVFTLFLQFSSNKAAREPEISFCTIPFHPNVDPTNGKVQLDFGSIEKKGLYVLNILLYIQNLLSNPVLENAVNSAAKQMLLYLPHAYKQIATDCVMNSQKIEGKHYKKIEVPTIKSENCLDKSKKEVDNKSYYTSAKISFEKYHLDWSNLATCKITYKK</sequence>
<gene>
    <name evidence="3 4" type="primary">LOC115215387</name>
</gene>
<dbReference type="Proteomes" id="UP000515154">
    <property type="component" value="Linkage group LG9"/>
</dbReference>
<dbReference type="SMART" id="SM00212">
    <property type="entry name" value="UBCc"/>
    <property type="match status" value="1"/>
</dbReference>
<dbReference type="InterPro" id="IPR000608">
    <property type="entry name" value="UBC"/>
</dbReference>
<dbReference type="InterPro" id="IPR050113">
    <property type="entry name" value="Ub_conjugating_enzyme"/>
</dbReference>
<dbReference type="Pfam" id="PF00179">
    <property type="entry name" value="UQ_con"/>
    <property type="match status" value="1"/>
</dbReference>
<dbReference type="Gene3D" id="3.10.110.10">
    <property type="entry name" value="Ubiquitin Conjugating Enzyme"/>
    <property type="match status" value="1"/>
</dbReference>
<dbReference type="PANTHER" id="PTHR24067">
    <property type="entry name" value="UBIQUITIN-CONJUGATING ENZYME E2"/>
    <property type="match status" value="1"/>
</dbReference>
<feature type="domain" description="UBC core" evidence="1">
    <location>
        <begin position="2"/>
        <end position="149"/>
    </location>
</feature>
<dbReference type="RefSeq" id="XP_029640406.2">
    <property type="nucleotide sequence ID" value="XM_029784546.2"/>
</dbReference>
<dbReference type="KEGG" id="osn:115215387"/>
<dbReference type="RefSeq" id="XP_036361724.1">
    <property type="nucleotide sequence ID" value="XM_036505831.1"/>
</dbReference>
<dbReference type="AlphaFoldDB" id="A0A6P7SR51"/>
<organism evidence="2 3">
    <name type="scientific">Octopus sinensis</name>
    <name type="common">East Asian common octopus</name>
    <dbReference type="NCBI Taxonomy" id="2607531"/>
    <lineage>
        <taxon>Eukaryota</taxon>
        <taxon>Metazoa</taxon>
        <taxon>Spiralia</taxon>
        <taxon>Lophotrochozoa</taxon>
        <taxon>Mollusca</taxon>
        <taxon>Cephalopoda</taxon>
        <taxon>Coleoidea</taxon>
        <taxon>Octopodiformes</taxon>
        <taxon>Octopoda</taxon>
        <taxon>Incirrata</taxon>
        <taxon>Octopodidae</taxon>
        <taxon>Octopus</taxon>
    </lineage>
</organism>
<evidence type="ECO:0000259" key="1">
    <source>
        <dbReference type="PROSITE" id="PS50127"/>
    </source>
</evidence>
<evidence type="ECO:0000313" key="2">
    <source>
        <dbReference type="Proteomes" id="UP000515154"/>
    </source>
</evidence>
<name>A0A6P7SR51_9MOLL</name>
<protein>
    <submittedName>
        <fullName evidence="3 4">Ubiquitin-conjugating enzyme E2 U-like</fullName>
    </submittedName>
</protein>
<accession>A0A6P7SR51</accession>
<dbReference type="PROSITE" id="PS50127">
    <property type="entry name" value="UBC_2"/>
    <property type="match status" value="1"/>
</dbReference>
<reference evidence="3 4" key="1">
    <citation type="submission" date="2025-08" db="UniProtKB">
        <authorList>
            <consortium name="RefSeq"/>
        </authorList>
    </citation>
    <scope>IDENTIFICATION</scope>
</reference>